<evidence type="ECO:0000313" key="3">
    <source>
        <dbReference type="Proteomes" id="UP000005526"/>
    </source>
</evidence>
<comment type="caution">
    <text evidence="2">The sequence shown here is derived from an EMBL/GenBank/DDBJ whole genome shotgun (WGS) entry which is preliminary data.</text>
</comment>
<gene>
    <name evidence="2" type="ORF">HMPREF0602_1232</name>
</gene>
<sequence length="80" mass="9291">MELKYCNREAKASVVTFTIYFIILISSKKKFKIIHTANSFLIVLYSGVNLNQDKATKPQTVQIVRNRFTRCFSTLENRSL</sequence>
<evidence type="ECO:0000256" key="1">
    <source>
        <dbReference type="SAM" id="Phobius"/>
    </source>
</evidence>
<name>E0N9Q2_NEIM3</name>
<evidence type="ECO:0000313" key="2">
    <source>
        <dbReference type="EMBL" id="EFM04224.1"/>
    </source>
</evidence>
<dbReference type="HOGENOM" id="CLU_2586070_0_0_4"/>
<protein>
    <submittedName>
        <fullName evidence="2">Uncharacterized protein</fullName>
    </submittedName>
</protein>
<dbReference type="AlphaFoldDB" id="E0N9Q2"/>
<organism evidence="2 3">
    <name type="scientific">Neisseria meningitidis serogroup B (strain ATCC 13091 / M2091)</name>
    <dbReference type="NCBI Taxonomy" id="862513"/>
    <lineage>
        <taxon>Bacteria</taxon>
        <taxon>Pseudomonadati</taxon>
        <taxon>Pseudomonadota</taxon>
        <taxon>Betaproteobacteria</taxon>
        <taxon>Neisseriales</taxon>
        <taxon>Neisseriaceae</taxon>
        <taxon>Neisseria</taxon>
    </lineage>
</organism>
<dbReference type="EMBL" id="AEEF01000065">
    <property type="protein sequence ID" value="EFM04224.1"/>
    <property type="molecule type" value="Genomic_DNA"/>
</dbReference>
<keyword evidence="1" id="KW-0472">Membrane</keyword>
<reference evidence="2 3" key="1">
    <citation type="submission" date="2010-07" db="EMBL/GenBank/DDBJ databases">
        <authorList>
            <person name="Muzny D."/>
            <person name="Qin X."/>
            <person name="Deng J."/>
            <person name="Jiang H."/>
            <person name="Liu Y."/>
            <person name="Qu J."/>
            <person name="Song X.-Z."/>
            <person name="Zhang L."/>
            <person name="Thornton R."/>
            <person name="Coyle M."/>
            <person name="Francisco L."/>
            <person name="Jackson L."/>
            <person name="Javaid M."/>
            <person name="Korchina V."/>
            <person name="Kovar C."/>
            <person name="Mata R."/>
            <person name="Mathew T."/>
            <person name="Ngo R."/>
            <person name="Nguyen L."/>
            <person name="Nguyen N."/>
            <person name="Okwuonu G."/>
            <person name="Ongeri F."/>
            <person name="Pham C."/>
            <person name="Simmons D."/>
            <person name="Wilczek-Boney K."/>
            <person name="Hale W."/>
            <person name="Jakkamsetti A."/>
            <person name="Pham P."/>
            <person name="Ruth R."/>
            <person name="San Lucas F."/>
            <person name="Warren J."/>
            <person name="Zhang J."/>
            <person name="Zhao Z."/>
            <person name="Zhou C."/>
            <person name="Zhu D."/>
            <person name="Lee S."/>
            <person name="Bess C."/>
            <person name="Blankenburg K."/>
            <person name="Forbes L."/>
            <person name="Fu Q."/>
            <person name="Gubbala S."/>
            <person name="Hirani K."/>
            <person name="Jayaseelan J.C."/>
            <person name="Lara F."/>
            <person name="Munidasa M."/>
            <person name="Palculict T."/>
            <person name="Patil S."/>
            <person name="Pu L.-L."/>
            <person name="Saada N."/>
            <person name="Tang L."/>
            <person name="Weissenberger G."/>
            <person name="Zhu Y."/>
            <person name="Hemphill L."/>
            <person name="Shang Y."/>
            <person name="Youmans B."/>
            <person name="Ayvaz T."/>
            <person name="Ross M."/>
            <person name="Santibanez J."/>
            <person name="Aqrawi P."/>
            <person name="Gross S."/>
            <person name="Joshi V."/>
            <person name="Fowler G."/>
            <person name="Nazareth L."/>
            <person name="Reid J."/>
            <person name="Worley K."/>
            <person name="Petrosino J."/>
            <person name="Highlander S."/>
            <person name="Gibbs R."/>
        </authorList>
    </citation>
    <scope>NUCLEOTIDE SEQUENCE [LARGE SCALE GENOMIC DNA]</scope>
    <source>
        <strain evidence="2 3">ATCC 13091</strain>
    </source>
</reference>
<feature type="transmembrane region" description="Helical" evidence="1">
    <location>
        <begin position="12"/>
        <end position="27"/>
    </location>
</feature>
<proteinExistence type="predicted"/>
<keyword evidence="1" id="KW-1133">Transmembrane helix</keyword>
<keyword evidence="1" id="KW-0812">Transmembrane</keyword>
<accession>E0N9Q2</accession>
<dbReference type="Proteomes" id="UP000005526">
    <property type="component" value="Unassembled WGS sequence"/>
</dbReference>